<evidence type="ECO:0000313" key="3">
    <source>
        <dbReference type="Proteomes" id="UP001324115"/>
    </source>
</evidence>
<reference evidence="2 3" key="1">
    <citation type="journal article" date="2023" name="G3 (Bethesda)">
        <title>A haplotype-resolved chromosome-scale genome for Quercus rubra L. provides insights into the genetics of adaptive traits for red oak species.</title>
        <authorList>
            <person name="Kapoor B."/>
            <person name="Jenkins J."/>
            <person name="Schmutz J."/>
            <person name="Zhebentyayeva T."/>
            <person name="Kuelheim C."/>
            <person name="Coggeshall M."/>
            <person name="Heim C."/>
            <person name="Lasky J.R."/>
            <person name="Leites L."/>
            <person name="Islam-Faridi N."/>
            <person name="Romero-Severson J."/>
            <person name="DeLeo V.L."/>
            <person name="Lucas S.M."/>
            <person name="Lazic D."/>
            <person name="Gailing O."/>
            <person name="Carlson J."/>
            <person name="Staton M."/>
        </authorList>
    </citation>
    <scope>NUCLEOTIDE SEQUENCE [LARGE SCALE GENOMIC DNA]</scope>
    <source>
        <strain evidence="2">Pseudo-F2</strain>
    </source>
</reference>
<protein>
    <submittedName>
        <fullName evidence="2">Uncharacterized protein</fullName>
    </submittedName>
</protein>
<keyword evidence="3" id="KW-1185">Reference proteome</keyword>
<comment type="caution">
    <text evidence="2">The sequence shown here is derived from an EMBL/GenBank/DDBJ whole genome shotgun (WGS) entry which is preliminary data.</text>
</comment>
<gene>
    <name evidence="2" type="ORF">RGQ29_002139</name>
</gene>
<feature type="compositionally biased region" description="Basic residues" evidence="1">
    <location>
        <begin position="16"/>
        <end position="27"/>
    </location>
</feature>
<feature type="compositionally biased region" description="Basic and acidic residues" evidence="1">
    <location>
        <begin position="28"/>
        <end position="57"/>
    </location>
</feature>
<feature type="region of interest" description="Disordered" evidence="1">
    <location>
        <begin position="1"/>
        <end position="57"/>
    </location>
</feature>
<name>A0AAN7G8U4_QUERU</name>
<organism evidence="2 3">
    <name type="scientific">Quercus rubra</name>
    <name type="common">Northern red oak</name>
    <name type="synonym">Quercus borealis</name>
    <dbReference type="NCBI Taxonomy" id="3512"/>
    <lineage>
        <taxon>Eukaryota</taxon>
        <taxon>Viridiplantae</taxon>
        <taxon>Streptophyta</taxon>
        <taxon>Embryophyta</taxon>
        <taxon>Tracheophyta</taxon>
        <taxon>Spermatophyta</taxon>
        <taxon>Magnoliopsida</taxon>
        <taxon>eudicotyledons</taxon>
        <taxon>Gunneridae</taxon>
        <taxon>Pentapetalae</taxon>
        <taxon>rosids</taxon>
        <taxon>fabids</taxon>
        <taxon>Fagales</taxon>
        <taxon>Fagaceae</taxon>
        <taxon>Quercus</taxon>
    </lineage>
</organism>
<dbReference type="AlphaFoldDB" id="A0AAN7G8U4"/>
<dbReference type="EMBL" id="JAXUIC010000001">
    <property type="protein sequence ID" value="KAK4608608.1"/>
    <property type="molecule type" value="Genomic_DNA"/>
</dbReference>
<evidence type="ECO:0000256" key="1">
    <source>
        <dbReference type="SAM" id="MobiDB-lite"/>
    </source>
</evidence>
<feature type="compositionally biased region" description="Gly residues" evidence="1">
    <location>
        <begin position="1"/>
        <end position="10"/>
    </location>
</feature>
<proteinExistence type="predicted"/>
<evidence type="ECO:0000313" key="2">
    <source>
        <dbReference type="EMBL" id="KAK4608608.1"/>
    </source>
</evidence>
<sequence length="197" mass="21937">MGGKSGGGGKSCVPKSSKKIRRMLQRRRREEEEKKKVEEEKKRVEENRVAQEKKENEKTCLVEIESSKREALKLQAEEAKQKEDEAKQRQEEEVHINDVTPHEFNQIATPPILADDGISQIVNDKVELFAVADAAHDATQSNNDDAAPAPTIIDVVACLQSLINAQLSNGETLRTIAEGQRELANTLNVVLDKVSEL</sequence>
<dbReference type="Proteomes" id="UP001324115">
    <property type="component" value="Unassembled WGS sequence"/>
</dbReference>
<accession>A0AAN7G8U4</accession>